<reference evidence="3 4" key="1">
    <citation type="submission" date="2015-03" db="EMBL/GenBank/DDBJ databases">
        <authorList>
            <person name="Murphy D."/>
        </authorList>
    </citation>
    <scope>NUCLEOTIDE SEQUENCE [LARGE SCALE GENOMIC DNA]</scope>
    <source>
        <strain evidence="3 4">PAP088</strain>
    </source>
</reference>
<dbReference type="PANTHER" id="PTHR34387:SF1">
    <property type="entry name" value="PERIPLASMIC IMMUNOGENIC PROTEIN"/>
    <property type="match status" value="1"/>
</dbReference>
<evidence type="ECO:0000313" key="3">
    <source>
        <dbReference type="EMBL" id="CPV73886.1"/>
    </source>
</evidence>
<dbReference type="EMBL" id="CSWP01000016">
    <property type="protein sequence ID" value="CPV73886.1"/>
    <property type="molecule type" value="Genomic_DNA"/>
</dbReference>
<accession>A0A0U0ZWH0</accession>
<evidence type="ECO:0000313" key="4">
    <source>
        <dbReference type="Proteomes" id="UP000045782"/>
    </source>
</evidence>
<dbReference type="Pfam" id="PF04402">
    <property type="entry name" value="SIMPL"/>
    <property type="match status" value="1"/>
</dbReference>
<dbReference type="Gene3D" id="3.30.110.170">
    <property type="entry name" value="Protein of unknown function (DUF541), domain 1"/>
    <property type="match status" value="1"/>
</dbReference>
<evidence type="ECO:0000256" key="1">
    <source>
        <dbReference type="SAM" id="MobiDB-lite"/>
    </source>
</evidence>
<gene>
    <name evidence="3" type="ORF">ERS075579_05364</name>
</gene>
<keyword evidence="3" id="KW-0449">Lipoprotein</keyword>
<protein>
    <submittedName>
        <fullName evidence="3">Probable conserved lipoprotein LpqG</fullName>
    </submittedName>
</protein>
<feature type="chain" id="PRO_5015047885" evidence="2">
    <location>
        <begin position="19"/>
        <end position="249"/>
    </location>
</feature>
<feature type="region of interest" description="Disordered" evidence="1">
    <location>
        <begin position="203"/>
        <end position="233"/>
    </location>
</feature>
<dbReference type="AlphaFoldDB" id="A0A0U0ZWH0"/>
<name>A0A0U0ZWH0_9MYCO</name>
<proteinExistence type="predicted"/>
<dbReference type="GO" id="GO:0006974">
    <property type="term" value="P:DNA damage response"/>
    <property type="evidence" value="ECO:0007669"/>
    <property type="project" value="TreeGrafter"/>
</dbReference>
<feature type="signal peptide" evidence="2">
    <location>
        <begin position="1"/>
        <end position="18"/>
    </location>
</feature>
<dbReference type="RefSeq" id="WP_005117755.1">
    <property type="nucleotide sequence ID" value="NZ_CP014951.1"/>
</dbReference>
<dbReference type="PROSITE" id="PS51257">
    <property type="entry name" value="PROKAR_LIPOPROTEIN"/>
    <property type="match status" value="1"/>
</dbReference>
<keyword evidence="2" id="KW-0732">Signal</keyword>
<dbReference type="InterPro" id="IPR007497">
    <property type="entry name" value="SIMPL/DUF541"/>
</dbReference>
<sequence>MRVLARKALTRTTAIAGAAALAVLLAGCGDDSTGGPESSRNVTVVGKGEVKGAPDVLRADVGVSVTAKDVSGALSQASEKAQAVIDAVVGAGVAREDVQTNELSIQPEQTYPPGGPTRITGYNATNSVRINVRDLKKASEVLDKAVQAGGDAARLSSVSFDLDNDADLMKGARERAFNDAKSRAEQYAALSGSTLGKVLRIDESHGSVPPPPPPMGKRAPMQADASFAPPLEPGQQTVSFQVSVIWELD</sequence>
<organism evidence="3 4">
    <name type="scientific">Mycobacteroides abscessus</name>
    <dbReference type="NCBI Taxonomy" id="36809"/>
    <lineage>
        <taxon>Bacteria</taxon>
        <taxon>Bacillati</taxon>
        <taxon>Actinomycetota</taxon>
        <taxon>Actinomycetes</taxon>
        <taxon>Mycobacteriales</taxon>
        <taxon>Mycobacteriaceae</taxon>
        <taxon>Mycobacteroides</taxon>
    </lineage>
</organism>
<evidence type="ECO:0000256" key="2">
    <source>
        <dbReference type="SAM" id="SignalP"/>
    </source>
</evidence>
<dbReference type="PANTHER" id="PTHR34387">
    <property type="entry name" value="SLR1258 PROTEIN"/>
    <property type="match status" value="1"/>
</dbReference>
<dbReference type="InterPro" id="IPR052022">
    <property type="entry name" value="26kDa_periplasmic_antigen"/>
</dbReference>
<dbReference type="Proteomes" id="UP000045782">
    <property type="component" value="Unassembled WGS sequence"/>
</dbReference>
<dbReference type="Gene3D" id="3.30.70.2970">
    <property type="entry name" value="Protein of unknown function (DUF541), domain 2"/>
    <property type="match status" value="1"/>
</dbReference>